<dbReference type="OrthoDB" id="415724at2759"/>
<gene>
    <name evidence="1" type="ORF">EPI10_020886</name>
</gene>
<dbReference type="PANTHER" id="PTHR37984">
    <property type="entry name" value="PROTEIN CBG26694"/>
    <property type="match status" value="1"/>
</dbReference>
<keyword evidence="1" id="KW-0808">Transferase</keyword>
<dbReference type="Proteomes" id="UP000325315">
    <property type="component" value="Unassembled WGS sequence"/>
</dbReference>
<sequence length="132" mass="15482">MLMWPLTDAMLALFVDVPYLDQFVVVFIDDILIYSRSEVEHENIVREELYGKLRKCEFWLPEVVFLGHVVSAEGIQLDQKNIEAIFQWKAQKQVSELQSFLGLVGYYKKFLNDFSKIGMPMAKLLQKNMLFI</sequence>
<evidence type="ECO:0000313" key="1">
    <source>
        <dbReference type="EMBL" id="KAA3480460.1"/>
    </source>
</evidence>
<dbReference type="PANTHER" id="PTHR37984:SF5">
    <property type="entry name" value="PROTEIN NYNRIN-LIKE"/>
    <property type="match status" value="1"/>
</dbReference>
<name>A0A5B6WFM0_9ROSI</name>
<dbReference type="InterPro" id="IPR043128">
    <property type="entry name" value="Rev_trsase/Diguanyl_cyclase"/>
</dbReference>
<accession>A0A5B6WFM0</accession>
<keyword evidence="2" id="KW-1185">Reference proteome</keyword>
<dbReference type="InterPro" id="IPR043502">
    <property type="entry name" value="DNA/RNA_pol_sf"/>
</dbReference>
<reference evidence="2" key="1">
    <citation type="journal article" date="2019" name="Plant Biotechnol. J.">
        <title>Genome sequencing of the Australian wild diploid species Gossypium australe highlights disease resistance and delayed gland morphogenesis.</title>
        <authorList>
            <person name="Cai Y."/>
            <person name="Cai X."/>
            <person name="Wang Q."/>
            <person name="Wang P."/>
            <person name="Zhang Y."/>
            <person name="Cai C."/>
            <person name="Xu Y."/>
            <person name="Wang K."/>
            <person name="Zhou Z."/>
            <person name="Wang C."/>
            <person name="Geng S."/>
            <person name="Li B."/>
            <person name="Dong Q."/>
            <person name="Hou Y."/>
            <person name="Wang H."/>
            <person name="Ai P."/>
            <person name="Liu Z."/>
            <person name="Yi F."/>
            <person name="Sun M."/>
            <person name="An G."/>
            <person name="Cheng J."/>
            <person name="Zhang Y."/>
            <person name="Shi Q."/>
            <person name="Xie Y."/>
            <person name="Shi X."/>
            <person name="Chang Y."/>
            <person name="Huang F."/>
            <person name="Chen Y."/>
            <person name="Hong S."/>
            <person name="Mi L."/>
            <person name="Sun Q."/>
            <person name="Zhang L."/>
            <person name="Zhou B."/>
            <person name="Peng R."/>
            <person name="Zhang X."/>
            <person name="Liu F."/>
        </authorList>
    </citation>
    <scope>NUCLEOTIDE SEQUENCE [LARGE SCALE GENOMIC DNA]</scope>
    <source>
        <strain evidence="2">cv. PA1801</strain>
    </source>
</reference>
<keyword evidence="1" id="KW-0695">RNA-directed DNA polymerase</keyword>
<dbReference type="SUPFAM" id="SSF56672">
    <property type="entry name" value="DNA/RNA polymerases"/>
    <property type="match status" value="1"/>
</dbReference>
<organism evidence="1 2">
    <name type="scientific">Gossypium australe</name>
    <dbReference type="NCBI Taxonomy" id="47621"/>
    <lineage>
        <taxon>Eukaryota</taxon>
        <taxon>Viridiplantae</taxon>
        <taxon>Streptophyta</taxon>
        <taxon>Embryophyta</taxon>
        <taxon>Tracheophyta</taxon>
        <taxon>Spermatophyta</taxon>
        <taxon>Magnoliopsida</taxon>
        <taxon>eudicotyledons</taxon>
        <taxon>Gunneridae</taxon>
        <taxon>Pentapetalae</taxon>
        <taxon>rosids</taxon>
        <taxon>malvids</taxon>
        <taxon>Malvales</taxon>
        <taxon>Malvaceae</taxon>
        <taxon>Malvoideae</taxon>
        <taxon>Gossypium</taxon>
    </lineage>
</organism>
<dbReference type="EMBL" id="SMMG02000003">
    <property type="protein sequence ID" value="KAA3480460.1"/>
    <property type="molecule type" value="Genomic_DNA"/>
</dbReference>
<proteinExistence type="predicted"/>
<keyword evidence="1" id="KW-0548">Nucleotidyltransferase</keyword>
<evidence type="ECO:0000313" key="2">
    <source>
        <dbReference type="Proteomes" id="UP000325315"/>
    </source>
</evidence>
<comment type="caution">
    <text evidence="1">The sequence shown here is derived from an EMBL/GenBank/DDBJ whole genome shotgun (WGS) entry which is preliminary data.</text>
</comment>
<dbReference type="AlphaFoldDB" id="A0A5B6WFM0"/>
<protein>
    <submittedName>
        <fullName evidence="1">RNA-directed DNA polymerase-like protein</fullName>
    </submittedName>
</protein>
<dbReference type="Gene3D" id="3.30.70.270">
    <property type="match status" value="2"/>
</dbReference>
<dbReference type="GO" id="GO:0003964">
    <property type="term" value="F:RNA-directed DNA polymerase activity"/>
    <property type="evidence" value="ECO:0007669"/>
    <property type="project" value="UniProtKB-KW"/>
</dbReference>
<dbReference type="InterPro" id="IPR050951">
    <property type="entry name" value="Retrovirus_Pol_polyprotein"/>
</dbReference>